<comment type="similarity">
    <text evidence="3">Belongs to the glycosyltransferase 31 family. Beta3-Gal-T subfamily.</text>
</comment>
<evidence type="ECO:0000256" key="12">
    <source>
        <dbReference type="SAM" id="MobiDB-lite"/>
    </source>
</evidence>
<evidence type="ECO:0000256" key="5">
    <source>
        <dbReference type="ARBA" id="ARBA00022676"/>
    </source>
</evidence>
<keyword evidence="6" id="KW-0808">Transferase</keyword>
<evidence type="ECO:0000256" key="2">
    <source>
        <dbReference type="ARBA" id="ARBA00004922"/>
    </source>
</evidence>
<keyword evidence="11" id="KW-0472">Membrane</keyword>
<evidence type="ECO:0000259" key="13">
    <source>
        <dbReference type="Pfam" id="PF02434"/>
    </source>
</evidence>
<organism evidence="14 15">
    <name type="scientific">Prymnesium parvum</name>
    <name type="common">Toxic golden alga</name>
    <dbReference type="NCBI Taxonomy" id="97485"/>
    <lineage>
        <taxon>Eukaryota</taxon>
        <taxon>Haptista</taxon>
        <taxon>Haptophyta</taxon>
        <taxon>Prymnesiophyceae</taxon>
        <taxon>Prymnesiales</taxon>
        <taxon>Prymnesiaceae</taxon>
        <taxon>Prymnesium</taxon>
    </lineage>
</organism>
<comment type="caution">
    <text evidence="14">The sequence shown here is derived from an EMBL/GenBank/DDBJ whole genome shotgun (WGS) entry which is preliminary data.</text>
</comment>
<dbReference type="PANTHER" id="PTHR23033:SF50">
    <property type="entry name" value="HEXOSYLTRANSFERASE"/>
    <property type="match status" value="1"/>
</dbReference>
<keyword evidence="8" id="KW-0547">Nucleotide-binding</keyword>
<keyword evidence="10" id="KW-1133">Transmembrane helix</keyword>
<protein>
    <recommendedName>
        <fullName evidence="4">N-acetylgalactosaminide beta-1,3-galactosyltransferase</fullName>
        <ecNumber evidence="4">2.4.1.122</ecNumber>
    </recommendedName>
</protein>
<feature type="compositionally biased region" description="Low complexity" evidence="12">
    <location>
        <begin position="54"/>
        <end position="67"/>
    </location>
</feature>
<gene>
    <name evidence="14" type="ORF">AB1Y20_020033</name>
</gene>
<dbReference type="AlphaFoldDB" id="A0AB34JW79"/>
<dbReference type="InterPro" id="IPR026050">
    <property type="entry name" value="C1GALT1/C1GALT1_chp1"/>
</dbReference>
<evidence type="ECO:0000256" key="6">
    <source>
        <dbReference type="ARBA" id="ARBA00022679"/>
    </source>
</evidence>
<evidence type="ECO:0000313" key="15">
    <source>
        <dbReference type="Proteomes" id="UP001515480"/>
    </source>
</evidence>
<evidence type="ECO:0000256" key="8">
    <source>
        <dbReference type="ARBA" id="ARBA00022741"/>
    </source>
</evidence>
<dbReference type="Gene3D" id="3.90.550.50">
    <property type="match status" value="1"/>
</dbReference>
<feature type="domain" description="Fringe-like glycosyltransferase" evidence="13">
    <location>
        <begin position="91"/>
        <end position="201"/>
    </location>
</feature>
<evidence type="ECO:0000256" key="10">
    <source>
        <dbReference type="ARBA" id="ARBA00022989"/>
    </source>
</evidence>
<reference evidence="14 15" key="1">
    <citation type="journal article" date="2024" name="Science">
        <title>Giant polyketide synthase enzymes in the biosynthesis of giant marine polyether toxins.</title>
        <authorList>
            <person name="Fallon T.R."/>
            <person name="Shende V.V."/>
            <person name="Wierzbicki I.H."/>
            <person name="Pendleton A.L."/>
            <person name="Watervoot N.F."/>
            <person name="Auber R.P."/>
            <person name="Gonzalez D.J."/>
            <person name="Wisecaver J.H."/>
            <person name="Moore B.S."/>
        </authorList>
    </citation>
    <scope>NUCLEOTIDE SEQUENCE [LARGE SCALE GENOMIC DNA]</scope>
    <source>
        <strain evidence="14 15">12B1</strain>
    </source>
</reference>
<dbReference type="GO" id="GO:0016263">
    <property type="term" value="F:glycoprotein-N-acetylgalactosamine 3-beta-galactosyltransferase activity"/>
    <property type="evidence" value="ECO:0007669"/>
    <property type="project" value="UniProtKB-EC"/>
</dbReference>
<evidence type="ECO:0000256" key="1">
    <source>
        <dbReference type="ARBA" id="ARBA00004606"/>
    </source>
</evidence>
<evidence type="ECO:0000256" key="7">
    <source>
        <dbReference type="ARBA" id="ARBA00022692"/>
    </source>
</evidence>
<feature type="region of interest" description="Disordered" evidence="12">
    <location>
        <begin position="54"/>
        <end position="77"/>
    </location>
</feature>
<dbReference type="Proteomes" id="UP001515480">
    <property type="component" value="Unassembled WGS sequence"/>
</dbReference>
<keyword evidence="5" id="KW-0328">Glycosyltransferase</keyword>
<dbReference type="PANTHER" id="PTHR23033">
    <property type="entry name" value="BETA1,3-GALACTOSYLTRANSFERASE"/>
    <property type="match status" value="1"/>
</dbReference>
<dbReference type="GO" id="GO:0016020">
    <property type="term" value="C:membrane"/>
    <property type="evidence" value="ECO:0007669"/>
    <property type="project" value="UniProtKB-SubCell"/>
</dbReference>
<evidence type="ECO:0000256" key="9">
    <source>
        <dbReference type="ARBA" id="ARBA00022968"/>
    </source>
</evidence>
<keyword evidence="9" id="KW-0735">Signal-anchor</keyword>
<comment type="pathway">
    <text evidence="2">Protein modification; protein glycosylation.</text>
</comment>
<dbReference type="GO" id="GO:0000166">
    <property type="term" value="F:nucleotide binding"/>
    <property type="evidence" value="ECO:0007669"/>
    <property type="project" value="UniProtKB-KW"/>
</dbReference>
<keyword evidence="15" id="KW-1185">Reference proteome</keyword>
<dbReference type="EMBL" id="JBGBPQ010000004">
    <property type="protein sequence ID" value="KAL1525162.1"/>
    <property type="molecule type" value="Genomic_DNA"/>
</dbReference>
<dbReference type="EC" id="2.4.1.122" evidence="4"/>
<name>A0AB34JW79_PRYPA</name>
<dbReference type="InterPro" id="IPR003378">
    <property type="entry name" value="Fringe-like_glycosylTrfase"/>
</dbReference>
<evidence type="ECO:0000256" key="11">
    <source>
        <dbReference type="ARBA" id="ARBA00023136"/>
    </source>
</evidence>
<dbReference type="Pfam" id="PF02434">
    <property type="entry name" value="Fringe"/>
    <property type="match status" value="1"/>
</dbReference>
<evidence type="ECO:0000313" key="14">
    <source>
        <dbReference type="EMBL" id="KAL1525162.1"/>
    </source>
</evidence>
<keyword evidence="7" id="KW-0812">Transmembrane</keyword>
<sequence length="562" mass="61486">MPSDGAFARRPVLWLAAGVVIGLGLRESAVGLRTRAAVRVGPWLSRPLRAGLSAPQPVDAQQPAAPHASPPPSSPYAECVQRVEGTNTPDPTRPHDIVLAVLTTAKRHGLIQILQRNWLRDTKALLLTDAPGLNDTELHKVVIHPGDPKCGASDRAGPAIYHANASFRGDFKWILMVDDDVLVSTANLARFLSAYDPSVPLWFSAHGCDTTYVPRGVSEPPCVAESTPTRCKGCPANARPGLRTSCRKLGGNWTSLDAHGFKGVCDAIPHTQGLKTFGSEQGQSYCGGTGCVFSLGFLQGFPSEEITRHACKGCIRGIQDVMLSRCMYHQNPAAVAPMAAGGFFWGRPGERLIEQMLEHYPACATRARSQLATRSPGARQAASEQELVAACVRKHGLMEWFSVHLQVRGAFTTLYRNLVPDIWQSSFRHGKRGIPVPKLLQQLHSLELEVEPSREAHRAAWAARLCCGMLRRAFIPCNLGCTPWRLNGQTLPCEDPTATEYSHVKLAPSDDTRSYALGSLWPEPAERGSENFSLKVHKRQEWPSGVMKCDLCEGYFNGWRGW</sequence>
<comment type="subcellular location">
    <subcellularLocation>
        <location evidence="1">Membrane</location>
        <topology evidence="1">Single-pass type II membrane protein</topology>
    </subcellularLocation>
</comment>
<proteinExistence type="inferred from homology"/>
<accession>A0AB34JW79</accession>
<evidence type="ECO:0000256" key="4">
    <source>
        <dbReference type="ARBA" id="ARBA00012557"/>
    </source>
</evidence>
<evidence type="ECO:0000256" key="3">
    <source>
        <dbReference type="ARBA" id="ARBA00006462"/>
    </source>
</evidence>